<keyword evidence="2" id="KW-0436">Ligase</keyword>
<dbReference type="Gene3D" id="3.40.630.30">
    <property type="match status" value="1"/>
</dbReference>
<name>A0A8T8I105_9PSEU</name>
<dbReference type="Proteomes" id="UP000671828">
    <property type="component" value="Chromosome"/>
</dbReference>
<organism evidence="2 3">
    <name type="scientific">Saccharothrix algeriensis</name>
    <dbReference type="NCBI Taxonomy" id="173560"/>
    <lineage>
        <taxon>Bacteria</taxon>
        <taxon>Bacillati</taxon>
        <taxon>Actinomycetota</taxon>
        <taxon>Actinomycetes</taxon>
        <taxon>Pseudonocardiales</taxon>
        <taxon>Pseudonocardiaceae</taxon>
        <taxon>Saccharothrix</taxon>
    </lineage>
</organism>
<sequence>MIVTSVAERPDLLGPAVELGGVGHEFMRHDRVGGLARARRLAARWPDCFLVVLDGDVPVARAVGVPLVFPEPGREQLPDHGWDGAVLWAAEDALDGRAPTCLAALDVQVAGDRRGQGIAAVALDALRAAARRKRLRRLVIPVRPTSKDRRPRLGMAEFLARRRPDGLSRDPWLRTHERLGARVVKVAPFSMTVVGSLAQWESWTGSPLVDGQNVVRGALAPVLASTASDVGVYVEPNVWVEHTVDDTP</sequence>
<evidence type="ECO:0000313" key="3">
    <source>
        <dbReference type="Proteomes" id="UP000671828"/>
    </source>
</evidence>
<dbReference type="AlphaFoldDB" id="A0A8T8I105"/>
<gene>
    <name evidence="2" type="ORF">J7S33_03970</name>
    <name evidence="1" type="ORF">JOE68_000750</name>
</gene>
<dbReference type="GO" id="GO:0016874">
    <property type="term" value="F:ligase activity"/>
    <property type="evidence" value="ECO:0007669"/>
    <property type="project" value="UniProtKB-KW"/>
</dbReference>
<proteinExistence type="predicted"/>
<dbReference type="EMBL" id="CP072788">
    <property type="protein sequence ID" value="QTR04140.1"/>
    <property type="molecule type" value="Genomic_DNA"/>
</dbReference>
<protein>
    <submittedName>
        <fullName evidence="1">GNAT superfamily N-acetyltransferase</fullName>
    </submittedName>
    <submittedName>
        <fullName evidence="2">Long-chain-fatty-acid--CoA ligase</fullName>
    </submittedName>
</protein>
<dbReference type="EMBL" id="JAFBCL010000001">
    <property type="protein sequence ID" value="MBM7809885.1"/>
    <property type="molecule type" value="Genomic_DNA"/>
</dbReference>
<evidence type="ECO:0000313" key="4">
    <source>
        <dbReference type="Proteomes" id="UP001195724"/>
    </source>
</evidence>
<reference evidence="1 4" key="1">
    <citation type="submission" date="2021-01" db="EMBL/GenBank/DDBJ databases">
        <title>Sequencing the genomes of 1000 actinobacteria strains.</title>
        <authorList>
            <person name="Klenk H.-P."/>
        </authorList>
    </citation>
    <scope>NUCLEOTIDE SEQUENCE [LARGE SCALE GENOMIC DNA]</scope>
    <source>
        <strain evidence="1 4">DSM 44581</strain>
    </source>
</reference>
<keyword evidence="4" id="KW-1185">Reference proteome</keyword>
<dbReference type="InterPro" id="IPR016181">
    <property type="entry name" value="Acyl_CoA_acyltransferase"/>
</dbReference>
<accession>A0A8T8I105</accession>
<reference evidence="2" key="2">
    <citation type="submission" date="2021-04" db="EMBL/GenBank/DDBJ databases">
        <title>Saccharothrix algeriensis WGS.</title>
        <authorList>
            <person name="Stuskova K."/>
            <person name="Hakalova E."/>
            <person name="Tebbal A.B."/>
            <person name="Eichmeier A."/>
        </authorList>
    </citation>
    <scope>NUCLEOTIDE SEQUENCE</scope>
    <source>
        <strain evidence="2">NRRL B-24137</strain>
    </source>
</reference>
<dbReference type="SUPFAM" id="SSF55729">
    <property type="entry name" value="Acyl-CoA N-acyltransferases (Nat)"/>
    <property type="match status" value="1"/>
</dbReference>
<evidence type="ECO:0000313" key="2">
    <source>
        <dbReference type="EMBL" id="QTR04140.1"/>
    </source>
</evidence>
<dbReference type="Proteomes" id="UP001195724">
    <property type="component" value="Unassembled WGS sequence"/>
</dbReference>
<evidence type="ECO:0000313" key="1">
    <source>
        <dbReference type="EMBL" id="MBM7809885.1"/>
    </source>
</evidence>
<dbReference type="RefSeq" id="WP_204840941.1">
    <property type="nucleotide sequence ID" value="NZ_JAFBCL010000001.1"/>
</dbReference>